<dbReference type="SUPFAM" id="SSF51735">
    <property type="entry name" value="NAD(P)-binding Rossmann-fold domains"/>
    <property type="match status" value="1"/>
</dbReference>
<evidence type="ECO:0000256" key="4">
    <source>
        <dbReference type="RuleBase" id="RU000363"/>
    </source>
</evidence>
<dbReference type="GO" id="GO:0016491">
    <property type="term" value="F:oxidoreductase activity"/>
    <property type="evidence" value="ECO:0007669"/>
    <property type="project" value="UniProtKB-KW"/>
</dbReference>
<keyword evidence="6" id="KW-1185">Reference proteome</keyword>
<comment type="catalytic activity">
    <reaction evidence="3">
        <text>2,5-dichlorocyclohexa-2,5-dien-1,4-diol + NAD(+) = 2,5-dichlorohydroquinone + NADH + H(+)</text>
        <dbReference type="Rhea" id="RHEA:15741"/>
        <dbReference type="ChEBI" id="CHEBI:15378"/>
        <dbReference type="ChEBI" id="CHEBI:27545"/>
        <dbReference type="ChEBI" id="CHEBI:28975"/>
        <dbReference type="ChEBI" id="CHEBI:57540"/>
        <dbReference type="ChEBI" id="CHEBI:57945"/>
    </reaction>
</comment>
<sequence>MANAPIFDLSGRVALVTGASSGIGERWGRILAAAGAKVVLAARRTDRLEALREAILADGGQAISVAMDVSDEASTIAAYDAAEKAFGVVDTIVANAGMNSEGPATDLGIDEFDQVTAVNIRGVFLTAREGARRLIADNSREKQHGRIVITASITANHVSPGLAAYSASKAAVQQMGRVLARDWARLGINVNTICPGYIRTELSGDWFDTEGGLKQISGFPRRRLMEESDLDVPLLYLCSDAARAVTGSSFTIDDGQTL</sequence>
<evidence type="ECO:0000256" key="1">
    <source>
        <dbReference type="ARBA" id="ARBA00006484"/>
    </source>
</evidence>
<dbReference type="Proteomes" id="UP000571950">
    <property type="component" value="Unassembled WGS sequence"/>
</dbReference>
<dbReference type="InterPro" id="IPR002347">
    <property type="entry name" value="SDR_fam"/>
</dbReference>
<proteinExistence type="inferred from homology"/>
<dbReference type="Pfam" id="PF00106">
    <property type="entry name" value="adh_short"/>
    <property type="match status" value="1"/>
</dbReference>
<dbReference type="PANTHER" id="PTHR43669:SF3">
    <property type="entry name" value="ALCOHOL DEHYDROGENASE, PUTATIVE (AFU_ORTHOLOGUE AFUA_3G03445)-RELATED"/>
    <property type="match status" value="1"/>
</dbReference>
<protein>
    <submittedName>
        <fullName evidence="5">NAD(P)-dependent dehydrogenase (Short-subunit alcohol dehydrogenase family)</fullName>
    </submittedName>
</protein>
<dbReference type="PANTHER" id="PTHR43669">
    <property type="entry name" value="5-KETO-D-GLUCONATE 5-REDUCTASE"/>
    <property type="match status" value="1"/>
</dbReference>
<gene>
    <name evidence="5" type="ORF">GGR43_001502</name>
</gene>
<dbReference type="PRINTS" id="PR00080">
    <property type="entry name" value="SDRFAMILY"/>
</dbReference>
<name>A0A7W6BIV9_9SPHN</name>
<dbReference type="PROSITE" id="PS00061">
    <property type="entry name" value="ADH_SHORT"/>
    <property type="match status" value="1"/>
</dbReference>
<dbReference type="CDD" id="cd05233">
    <property type="entry name" value="SDR_c"/>
    <property type="match status" value="1"/>
</dbReference>
<accession>A0A7W6BIV9</accession>
<comment type="similarity">
    <text evidence="1 4">Belongs to the short-chain dehydrogenases/reductases (SDR) family.</text>
</comment>
<evidence type="ECO:0000256" key="2">
    <source>
        <dbReference type="ARBA" id="ARBA00023002"/>
    </source>
</evidence>
<reference evidence="5 6" key="1">
    <citation type="submission" date="2020-08" db="EMBL/GenBank/DDBJ databases">
        <title>Genomic Encyclopedia of Type Strains, Phase IV (KMG-IV): sequencing the most valuable type-strain genomes for metagenomic binning, comparative biology and taxonomic classification.</title>
        <authorList>
            <person name="Goeker M."/>
        </authorList>
    </citation>
    <scope>NUCLEOTIDE SEQUENCE [LARGE SCALE GENOMIC DNA]</scope>
    <source>
        <strain evidence="5 6">DSM 26189</strain>
    </source>
</reference>
<dbReference type="PRINTS" id="PR00081">
    <property type="entry name" value="GDHRDH"/>
</dbReference>
<evidence type="ECO:0000256" key="3">
    <source>
        <dbReference type="ARBA" id="ARBA00051383"/>
    </source>
</evidence>
<dbReference type="AlphaFoldDB" id="A0A7W6BIV9"/>
<dbReference type="RefSeq" id="WP_188071337.1">
    <property type="nucleotide sequence ID" value="NZ_BSPS01000039.1"/>
</dbReference>
<comment type="caution">
    <text evidence="5">The sequence shown here is derived from an EMBL/GenBank/DDBJ whole genome shotgun (WGS) entry which is preliminary data.</text>
</comment>
<dbReference type="InterPro" id="IPR020904">
    <property type="entry name" value="Sc_DH/Rdtase_CS"/>
</dbReference>
<evidence type="ECO:0000313" key="6">
    <source>
        <dbReference type="Proteomes" id="UP000571950"/>
    </source>
</evidence>
<organism evidence="5 6">
    <name type="scientific">Sphingobium jiangsuense</name>
    <dbReference type="NCBI Taxonomy" id="870476"/>
    <lineage>
        <taxon>Bacteria</taxon>
        <taxon>Pseudomonadati</taxon>
        <taxon>Pseudomonadota</taxon>
        <taxon>Alphaproteobacteria</taxon>
        <taxon>Sphingomonadales</taxon>
        <taxon>Sphingomonadaceae</taxon>
        <taxon>Sphingobium</taxon>
    </lineage>
</organism>
<dbReference type="EMBL" id="JACIDT010000004">
    <property type="protein sequence ID" value="MBB3925787.1"/>
    <property type="molecule type" value="Genomic_DNA"/>
</dbReference>
<keyword evidence="2" id="KW-0560">Oxidoreductase</keyword>
<dbReference type="Gene3D" id="3.40.50.720">
    <property type="entry name" value="NAD(P)-binding Rossmann-like Domain"/>
    <property type="match status" value="1"/>
</dbReference>
<dbReference type="InterPro" id="IPR036291">
    <property type="entry name" value="NAD(P)-bd_dom_sf"/>
</dbReference>
<dbReference type="FunFam" id="3.40.50.720:FF:000084">
    <property type="entry name" value="Short-chain dehydrogenase reductase"/>
    <property type="match status" value="1"/>
</dbReference>
<evidence type="ECO:0000313" key="5">
    <source>
        <dbReference type="EMBL" id="MBB3925787.1"/>
    </source>
</evidence>